<gene>
    <name evidence="1" type="ORF">A1O9_11675</name>
</gene>
<protein>
    <submittedName>
        <fullName evidence="1">Uncharacterized protein</fullName>
    </submittedName>
</protein>
<dbReference type="VEuPathDB" id="FungiDB:A1O9_11675"/>
<dbReference type="PANTHER" id="PTHR38791">
    <property type="entry name" value="ZN(II)2CYS6 TRANSCRIPTION FACTOR (EUROFUNG)-RELATED-RELATED"/>
    <property type="match status" value="1"/>
</dbReference>
<evidence type="ECO:0000313" key="1">
    <source>
        <dbReference type="EMBL" id="KEF52434.1"/>
    </source>
</evidence>
<dbReference type="STRING" id="1182545.A0A072NX46"/>
<dbReference type="OrthoDB" id="2991872at2759"/>
<dbReference type="GeneID" id="25286572"/>
<evidence type="ECO:0000313" key="2">
    <source>
        <dbReference type="Proteomes" id="UP000027920"/>
    </source>
</evidence>
<dbReference type="HOGENOM" id="CLU_042813_0_0_1"/>
<dbReference type="Proteomes" id="UP000027920">
    <property type="component" value="Unassembled WGS sequence"/>
</dbReference>
<keyword evidence="2" id="KW-1185">Reference proteome</keyword>
<dbReference type="EMBL" id="AMGV01000018">
    <property type="protein sequence ID" value="KEF52434.1"/>
    <property type="molecule type" value="Genomic_DNA"/>
</dbReference>
<name>A0A072NX46_9EURO</name>
<organism evidence="1 2">
    <name type="scientific">Exophiala aquamarina CBS 119918</name>
    <dbReference type="NCBI Taxonomy" id="1182545"/>
    <lineage>
        <taxon>Eukaryota</taxon>
        <taxon>Fungi</taxon>
        <taxon>Dikarya</taxon>
        <taxon>Ascomycota</taxon>
        <taxon>Pezizomycotina</taxon>
        <taxon>Eurotiomycetes</taxon>
        <taxon>Chaetothyriomycetidae</taxon>
        <taxon>Chaetothyriales</taxon>
        <taxon>Herpotrichiellaceae</taxon>
        <taxon>Exophiala</taxon>
    </lineage>
</organism>
<proteinExistence type="predicted"/>
<dbReference type="AlphaFoldDB" id="A0A072NX46"/>
<dbReference type="InterPro" id="IPR053175">
    <property type="entry name" value="DHMBA_Reg_Transcription_Factor"/>
</dbReference>
<reference evidence="1 2" key="1">
    <citation type="submission" date="2013-03" db="EMBL/GenBank/DDBJ databases">
        <title>The Genome Sequence of Exophiala aquamarina CBS 119918.</title>
        <authorList>
            <consortium name="The Broad Institute Genomics Platform"/>
            <person name="Cuomo C."/>
            <person name="de Hoog S."/>
            <person name="Gorbushina A."/>
            <person name="Walker B."/>
            <person name="Young S.K."/>
            <person name="Zeng Q."/>
            <person name="Gargeya S."/>
            <person name="Fitzgerald M."/>
            <person name="Haas B."/>
            <person name="Abouelleil A."/>
            <person name="Allen A.W."/>
            <person name="Alvarado L."/>
            <person name="Arachchi H.M."/>
            <person name="Berlin A.M."/>
            <person name="Chapman S.B."/>
            <person name="Gainer-Dewar J."/>
            <person name="Goldberg J."/>
            <person name="Griggs A."/>
            <person name="Gujja S."/>
            <person name="Hansen M."/>
            <person name="Howarth C."/>
            <person name="Imamovic A."/>
            <person name="Ireland A."/>
            <person name="Larimer J."/>
            <person name="McCowan C."/>
            <person name="Murphy C."/>
            <person name="Pearson M."/>
            <person name="Poon T.W."/>
            <person name="Priest M."/>
            <person name="Roberts A."/>
            <person name="Saif S."/>
            <person name="Shea T."/>
            <person name="Sisk P."/>
            <person name="Sykes S."/>
            <person name="Wortman J."/>
            <person name="Nusbaum C."/>
            <person name="Birren B."/>
        </authorList>
    </citation>
    <scope>NUCLEOTIDE SEQUENCE [LARGE SCALE GENOMIC DNA]</scope>
    <source>
        <strain evidence="1 2">CBS 119918</strain>
    </source>
</reference>
<sequence length="322" mass="36929">MARYEATIYDDISGNVSNCKSLSHHDGARAVLKLWKTGLSQKMAATEVIKHTRRGLIRSTLLTGSLVPKWMQNGHDFGERGRELAFDQIMVQLLNLRHEVHHLCRKHGDVHGFDSDKITPRALELFDELRDIDGALQDWKAHFPRGWTYRTAYSDSELSGNRTDTAPWTVYSYTSPVHAWTWNQYITTCMLIDSTRIRILDICQNPSADEYSRKEQLKQCTSRIHTMCDQLAANIPYCLQRFKPSNSRTSEERELDHIWYSSDRKIKPYAANQLIWPVGIAAGISNMDPKQREWFKSMLGALGRITGLGVIACADTNNWLEL</sequence>
<dbReference type="RefSeq" id="XP_013255024.1">
    <property type="nucleotide sequence ID" value="XM_013399570.1"/>
</dbReference>
<comment type="caution">
    <text evidence="1">The sequence shown here is derived from an EMBL/GenBank/DDBJ whole genome shotgun (WGS) entry which is preliminary data.</text>
</comment>
<accession>A0A072NX46</accession>